<reference evidence="2" key="1">
    <citation type="journal article" date="2020" name="Stud. Mycol.">
        <title>101 Dothideomycetes genomes: a test case for predicting lifestyles and emergence of pathogens.</title>
        <authorList>
            <person name="Haridas S."/>
            <person name="Albert R."/>
            <person name="Binder M."/>
            <person name="Bloem J."/>
            <person name="Labutti K."/>
            <person name="Salamov A."/>
            <person name="Andreopoulos B."/>
            <person name="Baker S."/>
            <person name="Barry K."/>
            <person name="Bills G."/>
            <person name="Bluhm B."/>
            <person name="Cannon C."/>
            <person name="Castanera R."/>
            <person name="Culley D."/>
            <person name="Daum C."/>
            <person name="Ezra D."/>
            <person name="Gonzalez J."/>
            <person name="Henrissat B."/>
            <person name="Kuo A."/>
            <person name="Liang C."/>
            <person name="Lipzen A."/>
            <person name="Lutzoni F."/>
            <person name="Magnuson J."/>
            <person name="Mondo S."/>
            <person name="Nolan M."/>
            <person name="Ohm R."/>
            <person name="Pangilinan J."/>
            <person name="Park H.-J."/>
            <person name="Ramirez L."/>
            <person name="Alfaro M."/>
            <person name="Sun H."/>
            <person name="Tritt A."/>
            <person name="Yoshinaga Y."/>
            <person name="Zwiers L.-H."/>
            <person name="Turgeon B."/>
            <person name="Goodwin S."/>
            <person name="Spatafora J."/>
            <person name="Crous P."/>
            <person name="Grigoriev I."/>
        </authorList>
    </citation>
    <scope>NUCLEOTIDE SEQUENCE</scope>
    <source>
        <strain evidence="2">CBS 279.74</strain>
    </source>
</reference>
<feature type="chain" id="PRO_5026278052" evidence="1">
    <location>
        <begin position="25"/>
        <end position="184"/>
    </location>
</feature>
<keyword evidence="3" id="KW-1185">Reference proteome</keyword>
<evidence type="ECO:0000256" key="1">
    <source>
        <dbReference type="SAM" id="SignalP"/>
    </source>
</evidence>
<evidence type="ECO:0000313" key="3">
    <source>
        <dbReference type="Proteomes" id="UP000799428"/>
    </source>
</evidence>
<proteinExistence type="predicted"/>
<organism evidence="2 3">
    <name type="scientific">Pleomassaria siparia CBS 279.74</name>
    <dbReference type="NCBI Taxonomy" id="1314801"/>
    <lineage>
        <taxon>Eukaryota</taxon>
        <taxon>Fungi</taxon>
        <taxon>Dikarya</taxon>
        <taxon>Ascomycota</taxon>
        <taxon>Pezizomycotina</taxon>
        <taxon>Dothideomycetes</taxon>
        <taxon>Pleosporomycetidae</taxon>
        <taxon>Pleosporales</taxon>
        <taxon>Pleomassariaceae</taxon>
        <taxon>Pleomassaria</taxon>
    </lineage>
</organism>
<dbReference type="EMBL" id="MU005765">
    <property type="protein sequence ID" value="KAF2714114.1"/>
    <property type="molecule type" value="Genomic_DNA"/>
</dbReference>
<dbReference type="AlphaFoldDB" id="A0A6G1KMP4"/>
<keyword evidence="1" id="KW-0732">Signal</keyword>
<evidence type="ECO:0000313" key="2">
    <source>
        <dbReference type="EMBL" id="KAF2714114.1"/>
    </source>
</evidence>
<feature type="signal peptide" evidence="1">
    <location>
        <begin position="1"/>
        <end position="24"/>
    </location>
</feature>
<dbReference type="Proteomes" id="UP000799428">
    <property type="component" value="Unassembled WGS sequence"/>
</dbReference>
<name>A0A6G1KMP4_9PLEO</name>
<dbReference type="OrthoDB" id="4093325at2759"/>
<gene>
    <name evidence="2" type="ORF">K504DRAFT_473239</name>
</gene>
<accession>A0A6G1KMP4</accession>
<protein>
    <submittedName>
        <fullName evidence="2">Cell wall protein PhiA</fullName>
    </submittedName>
</protein>
<sequence length="184" mass="18833">MLFQSAILAASAAVSVAALPTVLAAPETFGLITIHSGSAVQNSGVQAARSSLLVNAKSQNASCDAETNTATFVIKDQELLLYAASATPQTIFVDRSGMGQGQVGYVTGAEPLGKNFETKGWAQNSTTGLVFDGHSLVACPGSIDGAWSLWLSGVTANPAGNQNCTGVKLQVVPTSQPIGCLYTQ</sequence>